<accession>N1JPI0</accession>
<keyword evidence="1" id="KW-0732">Signal</keyword>
<name>N1JPI0_BLUG1</name>
<evidence type="ECO:0000313" key="3">
    <source>
        <dbReference type="Proteomes" id="UP000015441"/>
    </source>
</evidence>
<proteinExistence type="predicted"/>
<dbReference type="HOGENOM" id="CLU_127756_0_1_1"/>
<evidence type="ECO:0000313" key="2">
    <source>
        <dbReference type="EMBL" id="CCU82615.1"/>
    </source>
</evidence>
<reference evidence="2 3" key="1">
    <citation type="journal article" date="2010" name="Science">
        <title>Genome expansion and gene loss in powdery mildew fungi reveal tradeoffs in extreme parasitism.</title>
        <authorList>
            <person name="Spanu P.D."/>
            <person name="Abbott J.C."/>
            <person name="Amselem J."/>
            <person name="Burgis T.A."/>
            <person name="Soanes D.M."/>
            <person name="Stueber K."/>
            <person name="Ver Loren van Themaat E."/>
            <person name="Brown J.K.M."/>
            <person name="Butcher S.A."/>
            <person name="Gurr S.J."/>
            <person name="Lebrun M.-H."/>
            <person name="Ridout C.J."/>
            <person name="Schulze-Lefert P."/>
            <person name="Talbot N.J."/>
            <person name="Ahmadinejad N."/>
            <person name="Ametz C."/>
            <person name="Barton G.R."/>
            <person name="Benjdia M."/>
            <person name="Bidzinski P."/>
            <person name="Bindschedler L.V."/>
            <person name="Both M."/>
            <person name="Brewer M.T."/>
            <person name="Cadle-Davidson L."/>
            <person name="Cadle-Davidson M.M."/>
            <person name="Collemare J."/>
            <person name="Cramer R."/>
            <person name="Frenkel O."/>
            <person name="Godfrey D."/>
            <person name="Harriman J."/>
            <person name="Hoede C."/>
            <person name="King B.C."/>
            <person name="Klages S."/>
            <person name="Kleemann J."/>
            <person name="Knoll D."/>
            <person name="Koti P.S."/>
            <person name="Kreplak J."/>
            <person name="Lopez-Ruiz F.J."/>
            <person name="Lu X."/>
            <person name="Maekawa T."/>
            <person name="Mahanil S."/>
            <person name="Micali C."/>
            <person name="Milgroom M.G."/>
            <person name="Montana G."/>
            <person name="Noir S."/>
            <person name="O'Connell R.J."/>
            <person name="Oberhaensli S."/>
            <person name="Parlange F."/>
            <person name="Pedersen C."/>
            <person name="Quesneville H."/>
            <person name="Reinhardt R."/>
            <person name="Rott M."/>
            <person name="Sacristan S."/>
            <person name="Schmidt S.M."/>
            <person name="Schoen M."/>
            <person name="Skamnioti P."/>
            <person name="Sommer H."/>
            <person name="Stephens A."/>
            <person name="Takahara H."/>
            <person name="Thordal-Christensen H."/>
            <person name="Vigouroux M."/>
            <person name="Wessling R."/>
            <person name="Wicker T."/>
            <person name="Panstruga R."/>
        </authorList>
    </citation>
    <scope>NUCLEOTIDE SEQUENCE [LARGE SCALE GENOMIC DNA]</scope>
    <source>
        <strain evidence="2">DH14</strain>
    </source>
</reference>
<feature type="signal peptide" evidence="1">
    <location>
        <begin position="1"/>
        <end position="21"/>
    </location>
</feature>
<dbReference type="InParanoid" id="N1JPI0"/>
<keyword evidence="3" id="KW-1185">Reference proteome</keyword>
<protein>
    <submittedName>
        <fullName evidence="2">Putative candidate secreted effector protein</fullName>
    </submittedName>
</protein>
<dbReference type="AlphaFoldDB" id="N1JPI0"/>
<evidence type="ECO:0000256" key="1">
    <source>
        <dbReference type="SAM" id="SignalP"/>
    </source>
</evidence>
<feature type="chain" id="PRO_5004107760" evidence="1">
    <location>
        <begin position="22"/>
        <end position="163"/>
    </location>
</feature>
<comment type="caution">
    <text evidence="2">The sequence shown here is derived from an EMBL/GenBank/DDBJ whole genome shotgun (WGS) entry which is preliminary data.</text>
</comment>
<dbReference type="Proteomes" id="UP000015441">
    <property type="component" value="Unassembled WGS sequence"/>
</dbReference>
<organism evidence="2 3">
    <name type="scientific">Blumeria graminis f. sp. hordei (strain DH14)</name>
    <name type="common">Barley powdery mildew</name>
    <name type="synonym">Oidium monilioides f. sp. hordei</name>
    <dbReference type="NCBI Taxonomy" id="546991"/>
    <lineage>
        <taxon>Eukaryota</taxon>
        <taxon>Fungi</taxon>
        <taxon>Dikarya</taxon>
        <taxon>Ascomycota</taxon>
        <taxon>Pezizomycotina</taxon>
        <taxon>Leotiomycetes</taxon>
        <taxon>Erysiphales</taxon>
        <taxon>Erysiphaceae</taxon>
        <taxon>Blumeria</taxon>
        <taxon>Blumeria hordei</taxon>
    </lineage>
</organism>
<dbReference type="OrthoDB" id="3607331at2759"/>
<gene>
    <name evidence="2" type="ORF">BGHDH14_bgh04262</name>
</gene>
<dbReference type="EMBL" id="CAUH01006671">
    <property type="protein sequence ID" value="CCU82615.1"/>
    <property type="molecule type" value="Genomic_DNA"/>
</dbReference>
<sequence>MRLSRIAMIFQSASFCTTSLAAYFMAHPQEEYKTFFCDVEFEQETYARIDRERIYDSGTFQTLNQELNSLVADTSDQRFVQFYDTDNGGYEYFKFPSRFHNKYVGNDLAITEYIIVIDRQGRACSMMMKKTLVPFEDRDRSTAQINYSLCEVGTKNHPRWRWD</sequence>